<evidence type="ECO:0000313" key="5">
    <source>
        <dbReference type="EMBL" id="KAF9058517.1"/>
    </source>
</evidence>
<gene>
    <name evidence="5" type="ORF">BDP27DRAFT_1343487</name>
</gene>
<feature type="compositionally biased region" description="Basic residues" evidence="3">
    <location>
        <begin position="638"/>
        <end position="648"/>
    </location>
</feature>
<dbReference type="InterPro" id="IPR045537">
    <property type="entry name" value="Lar7_xRRM"/>
</dbReference>
<dbReference type="InterPro" id="IPR035979">
    <property type="entry name" value="RBD_domain_sf"/>
</dbReference>
<dbReference type="GO" id="GO:0070034">
    <property type="term" value="F:telomerase RNA binding"/>
    <property type="evidence" value="ECO:0007669"/>
    <property type="project" value="InterPro"/>
</dbReference>
<feature type="compositionally biased region" description="Low complexity" evidence="3">
    <location>
        <begin position="565"/>
        <end position="584"/>
    </location>
</feature>
<dbReference type="GO" id="GO:1990904">
    <property type="term" value="C:ribonucleoprotein complex"/>
    <property type="evidence" value="ECO:0007669"/>
    <property type="project" value="UniProtKB-UniRule"/>
</dbReference>
<dbReference type="InterPro" id="IPR014886">
    <property type="entry name" value="La_xRRM"/>
</dbReference>
<feature type="region of interest" description="Disordered" evidence="3">
    <location>
        <begin position="1"/>
        <end position="24"/>
    </location>
</feature>
<dbReference type="Gene3D" id="3.30.70.330">
    <property type="match status" value="2"/>
</dbReference>
<keyword evidence="1 2" id="KW-0694">RNA-binding</keyword>
<dbReference type="GO" id="GO:1904868">
    <property type="term" value="P:telomerase catalytic core complex assembly"/>
    <property type="evidence" value="ECO:0007669"/>
    <property type="project" value="InterPro"/>
</dbReference>
<feature type="compositionally biased region" description="Low complexity" evidence="3">
    <location>
        <begin position="1"/>
        <end position="19"/>
    </location>
</feature>
<accession>A0A9P5TXR1</accession>
<evidence type="ECO:0000256" key="2">
    <source>
        <dbReference type="PROSITE-ProRule" id="PRU01288"/>
    </source>
</evidence>
<proteinExistence type="predicted"/>
<dbReference type="EMBL" id="JADNRY010000371">
    <property type="protein sequence ID" value="KAF9058517.1"/>
    <property type="molecule type" value="Genomic_DNA"/>
</dbReference>
<feature type="region of interest" description="Disordered" evidence="3">
    <location>
        <begin position="557"/>
        <end position="699"/>
    </location>
</feature>
<reference evidence="5" key="1">
    <citation type="submission" date="2020-11" db="EMBL/GenBank/DDBJ databases">
        <authorList>
            <consortium name="DOE Joint Genome Institute"/>
            <person name="Ahrendt S."/>
            <person name="Riley R."/>
            <person name="Andreopoulos W."/>
            <person name="Labutti K."/>
            <person name="Pangilinan J."/>
            <person name="Ruiz-Duenas F.J."/>
            <person name="Barrasa J.M."/>
            <person name="Sanchez-Garcia M."/>
            <person name="Camarero S."/>
            <person name="Miyauchi S."/>
            <person name="Serrano A."/>
            <person name="Linde D."/>
            <person name="Babiker R."/>
            <person name="Drula E."/>
            <person name="Ayuso-Fernandez I."/>
            <person name="Pacheco R."/>
            <person name="Padilla G."/>
            <person name="Ferreira P."/>
            <person name="Barriuso J."/>
            <person name="Kellner H."/>
            <person name="Castanera R."/>
            <person name="Alfaro M."/>
            <person name="Ramirez L."/>
            <person name="Pisabarro A.G."/>
            <person name="Kuo A."/>
            <person name="Tritt A."/>
            <person name="Lipzen A."/>
            <person name="He G."/>
            <person name="Yan M."/>
            <person name="Ng V."/>
            <person name="Cullen D."/>
            <person name="Martin F."/>
            <person name="Rosso M.-N."/>
            <person name="Henrissat B."/>
            <person name="Hibbett D."/>
            <person name="Martinez A.T."/>
            <person name="Grigoriev I.V."/>
        </authorList>
    </citation>
    <scope>NUCLEOTIDE SEQUENCE</scope>
    <source>
        <strain evidence="5">AH 40177</strain>
    </source>
</reference>
<evidence type="ECO:0000256" key="1">
    <source>
        <dbReference type="ARBA" id="ARBA00022884"/>
    </source>
</evidence>
<name>A0A9P5TXR1_9AGAR</name>
<dbReference type="InterPro" id="IPR012677">
    <property type="entry name" value="Nucleotide-bd_a/b_plait_sf"/>
</dbReference>
<comment type="caution">
    <text evidence="5">The sequence shown here is derived from an EMBL/GenBank/DDBJ whole genome shotgun (WGS) entry which is preliminary data.</text>
</comment>
<feature type="domain" description="XRRM" evidence="4">
    <location>
        <begin position="249"/>
        <end position="393"/>
    </location>
</feature>
<dbReference type="OrthoDB" id="439993at2759"/>
<protein>
    <recommendedName>
        <fullName evidence="4">XRRM domain-containing protein</fullName>
    </recommendedName>
</protein>
<evidence type="ECO:0000313" key="6">
    <source>
        <dbReference type="Proteomes" id="UP000772434"/>
    </source>
</evidence>
<keyword evidence="6" id="KW-1185">Reference proteome</keyword>
<evidence type="ECO:0000259" key="4">
    <source>
        <dbReference type="PROSITE" id="PS51939"/>
    </source>
</evidence>
<evidence type="ECO:0000256" key="3">
    <source>
        <dbReference type="SAM" id="MobiDB-lite"/>
    </source>
</evidence>
<dbReference type="AlphaFoldDB" id="A0A9P5TXR1"/>
<dbReference type="SUPFAM" id="SSF54928">
    <property type="entry name" value="RNA-binding domain, RBD"/>
    <property type="match status" value="1"/>
</dbReference>
<dbReference type="PROSITE" id="PS51939">
    <property type="entry name" value="XRRM"/>
    <property type="match status" value="2"/>
</dbReference>
<dbReference type="Proteomes" id="UP000772434">
    <property type="component" value="Unassembled WGS sequence"/>
</dbReference>
<dbReference type="Pfam" id="PF19977">
    <property type="entry name" value="xRRM"/>
    <property type="match status" value="2"/>
</dbReference>
<sequence length="699" mass="76412">MVLSGPTWSNWGSSSTSSSAQTDEGMYEVRCKGRTGKLDLEGGYTRNYWEKRTVYIENIPLSYRSVPGIYRFIRSIHPASNSASVPHVQRISFPPHHLDVDTDSSTLQHKSSTKCKGFAFVVFSSLDEAESITTAWNWDRRISSTSPAPNPAASFAASTPLLSETTSTSISEAQKHGFRALSKLRWDELKKEYVAWRQTLLDEAFAAQGTEPPTEYHHESAEYPIEDVIDEFEGDEQNQIEDILTLSSPYPPDCLLFIRNINPSTNKTTLRTLFGNALLANGMNSQDIDYVDYTKGMDTCYLRVSSPLSARALVTFFGERHLVQSDALDGTGAQEGGNFIQVELMQGKKEQVYWEKVPEKIRYEAVRKAVSAENGAVSSSISVPSKSSIRADAQTSAPSVPPTTPLYSTSAPYPLNCLLFARNVHPGTNKTTLRTLFTNALPHSRDSRNHDGTHIIGGIDYVDYTKGTTICHLRLSSSSDASFLVEYFRENLVVQAGPLDDGASSSSAPNVGMDTSDTPLTHTRILVDLVQGTREKLYWEKVPLKIRQEAVRRATEAGLRATSDSVSVIPSPLSTPTTPISTDSIHLDTPASEDRSSSSRMPPPPPPSKSKTKSSAKRKRGTMVSDADTSIGVGVAPHRTKVDRKRPAVKGVDRVDGVYTDAGDVGNGGVGDIQPLVGAKTEEASLGSGKRKKRKTKRA</sequence>
<feature type="compositionally biased region" description="Basic residues" evidence="3">
    <location>
        <begin position="689"/>
        <end position="699"/>
    </location>
</feature>
<feature type="compositionally biased region" description="Basic residues" evidence="3">
    <location>
        <begin position="610"/>
        <end position="621"/>
    </location>
</feature>
<feature type="domain" description="XRRM" evidence="4">
    <location>
        <begin position="412"/>
        <end position="571"/>
    </location>
</feature>
<organism evidence="5 6">
    <name type="scientific">Rhodocollybia butyracea</name>
    <dbReference type="NCBI Taxonomy" id="206335"/>
    <lineage>
        <taxon>Eukaryota</taxon>
        <taxon>Fungi</taxon>
        <taxon>Dikarya</taxon>
        <taxon>Basidiomycota</taxon>
        <taxon>Agaricomycotina</taxon>
        <taxon>Agaricomycetes</taxon>
        <taxon>Agaricomycetidae</taxon>
        <taxon>Agaricales</taxon>
        <taxon>Marasmiineae</taxon>
        <taxon>Omphalotaceae</taxon>
        <taxon>Rhodocollybia</taxon>
    </lineage>
</organism>